<evidence type="ECO:0000313" key="3">
    <source>
        <dbReference type="Proteomes" id="UP000266721"/>
    </source>
</evidence>
<feature type="transmembrane region" description="Helical" evidence="1">
    <location>
        <begin position="40"/>
        <end position="61"/>
    </location>
</feature>
<evidence type="ECO:0000256" key="1">
    <source>
        <dbReference type="SAM" id="Phobius"/>
    </source>
</evidence>
<keyword evidence="3" id="KW-1185">Reference proteome</keyword>
<reference evidence="2 3" key="1">
    <citation type="journal article" date="2016" name="PLoS ONE">
        <title>A First Insight into the Genome of the Filter-Feeder Mussel Mytilus galloprovincialis.</title>
        <authorList>
            <person name="Murgarella M."/>
            <person name="Puiu D."/>
            <person name="Novoa B."/>
            <person name="Figueras A."/>
            <person name="Posada D."/>
            <person name="Canchaya C."/>
        </authorList>
    </citation>
    <scope>NUCLEOTIDE SEQUENCE [LARGE SCALE GENOMIC DNA]</scope>
    <source>
        <tissue evidence="2">Muscle</tissue>
    </source>
</reference>
<accession>A0A3L5TRJ5</accession>
<dbReference type="EMBL" id="KV588759">
    <property type="protein sequence ID" value="OPL21779.1"/>
    <property type="molecule type" value="Genomic_DNA"/>
</dbReference>
<keyword evidence="1" id="KW-0812">Transmembrane</keyword>
<keyword evidence="1" id="KW-1133">Transmembrane helix</keyword>
<keyword evidence="1" id="KW-0472">Membrane</keyword>
<organism evidence="2 3">
    <name type="scientific">Mytilus galloprovincialis</name>
    <name type="common">Mediterranean mussel</name>
    <dbReference type="NCBI Taxonomy" id="29158"/>
    <lineage>
        <taxon>Eukaryota</taxon>
        <taxon>Metazoa</taxon>
        <taxon>Spiralia</taxon>
        <taxon>Lophotrochozoa</taxon>
        <taxon>Mollusca</taxon>
        <taxon>Bivalvia</taxon>
        <taxon>Autobranchia</taxon>
        <taxon>Pteriomorphia</taxon>
        <taxon>Mytilida</taxon>
        <taxon>Mytiloidea</taxon>
        <taxon>Mytilidae</taxon>
        <taxon>Mytilinae</taxon>
        <taxon>Mytilus</taxon>
    </lineage>
</organism>
<feature type="non-terminal residue" evidence="2">
    <location>
        <position position="1"/>
    </location>
</feature>
<evidence type="ECO:0000313" key="2">
    <source>
        <dbReference type="EMBL" id="OPL21779.1"/>
    </source>
</evidence>
<gene>
    <name evidence="2" type="ORF">AM593_07863</name>
</gene>
<sequence length="62" mass="7042">LMGMVIFMMYSVHLTTKNLTEDGTSNGNLIINFMTLMSHVFFIVMLRPIVMCSISNILLLMV</sequence>
<comment type="caution">
    <text evidence="2">The sequence shown here is derived from an EMBL/GenBank/DDBJ whole genome shotgun (WGS) entry which is preliminary data.</text>
</comment>
<name>A0A3L5TRJ5_MYTGA</name>
<proteinExistence type="predicted"/>
<protein>
    <submittedName>
        <fullName evidence="2">Uncharacterized protein</fullName>
    </submittedName>
</protein>
<dbReference type="Proteomes" id="UP000266721">
    <property type="component" value="Unassembled WGS sequence"/>
</dbReference>
<dbReference type="AlphaFoldDB" id="A0A3L5TRJ5"/>